<dbReference type="InterPro" id="IPR035974">
    <property type="entry name" value="Rap/Ran-GAP_sf"/>
</dbReference>
<feature type="region of interest" description="Disordered" evidence="2">
    <location>
        <begin position="945"/>
        <end position="974"/>
    </location>
</feature>
<feature type="region of interest" description="Disordered" evidence="2">
    <location>
        <begin position="1236"/>
        <end position="1401"/>
    </location>
</feature>
<feature type="compositionally biased region" description="Basic and acidic residues" evidence="2">
    <location>
        <begin position="1516"/>
        <end position="1525"/>
    </location>
</feature>
<dbReference type="PROSITE" id="PS50085">
    <property type="entry name" value="RAPGAP"/>
    <property type="match status" value="1"/>
</dbReference>
<dbReference type="GO" id="GO:0051056">
    <property type="term" value="P:regulation of small GTPase mediated signal transduction"/>
    <property type="evidence" value="ECO:0007669"/>
    <property type="project" value="InterPro"/>
</dbReference>
<evidence type="ECO:0000256" key="2">
    <source>
        <dbReference type="SAM" id="MobiDB-lite"/>
    </source>
</evidence>
<dbReference type="Gene3D" id="3.40.50.11210">
    <property type="entry name" value="Rap/Ran-GAP"/>
    <property type="match status" value="1"/>
</dbReference>
<evidence type="ECO:0000256" key="1">
    <source>
        <dbReference type="ARBA" id="ARBA00022468"/>
    </source>
</evidence>
<dbReference type="GO" id="GO:0033596">
    <property type="term" value="C:TSC1-TSC2 complex"/>
    <property type="evidence" value="ECO:0007669"/>
    <property type="project" value="InterPro"/>
</dbReference>
<feature type="compositionally biased region" description="Low complexity" evidence="2">
    <location>
        <begin position="1084"/>
        <end position="1094"/>
    </location>
</feature>
<evidence type="ECO:0000313" key="5">
    <source>
        <dbReference type="Proteomes" id="UP001231518"/>
    </source>
</evidence>
<feature type="compositionally biased region" description="Polar residues" evidence="2">
    <location>
        <begin position="1319"/>
        <end position="1338"/>
    </location>
</feature>
<evidence type="ECO:0000259" key="3">
    <source>
        <dbReference type="PROSITE" id="PS50085"/>
    </source>
</evidence>
<feature type="region of interest" description="Disordered" evidence="2">
    <location>
        <begin position="1071"/>
        <end position="1095"/>
    </location>
</feature>
<organism evidence="4 5">
    <name type="scientific">Mythimna separata</name>
    <name type="common">Oriental armyworm</name>
    <name type="synonym">Pseudaletia separata</name>
    <dbReference type="NCBI Taxonomy" id="271217"/>
    <lineage>
        <taxon>Eukaryota</taxon>
        <taxon>Metazoa</taxon>
        <taxon>Ecdysozoa</taxon>
        <taxon>Arthropoda</taxon>
        <taxon>Hexapoda</taxon>
        <taxon>Insecta</taxon>
        <taxon>Pterygota</taxon>
        <taxon>Neoptera</taxon>
        <taxon>Endopterygota</taxon>
        <taxon>Lepidoptera</taxon>
        <taxon>Glossata</taxon>
        <taxon>Ditrysia</taxon>
        <taxon>Noctuoidea</taxon>
        <taxon>Noctuidae</taxon>
        <taxon>Noctuinae</taxon>
        <taxon>Hadenini</taxon>
        <taxon>Mythimna</taxon>
    </lineage>
</organism>
<reference evidence="4" key="1">
    <citation type="submission" date="2023-03" db="EMBL/GenBank/DDBJ databases">
        <title>Chromosome-level genomes of two armyworms, Mythimna separata and Mythimna loreyi, provide insights into the biosynthesis and reception of sex pheromones.</title>
        <authorList>
            <person name="Zhao H."/>
        </authorList>
    </citation>
    <scope>NUCLEOTIDE SEQUENCE</scope>
    <source>
        <strain evidence="4">BeijingLab</strain>
        <tissue evidence="4">Pupa</tissue>
    </source>
</reference>
<dbReference type="GO" id="GO:0030178">
    <property type="term" value="P:negative regulation of Wnt signaling pathway"/>
    <property type="evidence" value="ECO:0007669"/>
    <property type="project" value="TreeGrafter"/>
</dbReference>
<dbReference type="Pfam" id="PF02145">
    <property type="entry name" value="Rap_GAP"/>
    <property type="match status" value="1"/>
</dbReference>
<dbReference type="SUPFAM" id="SSF48371">
    <property type="entry name" value="ARM repeat"/>
    <property type="match status" value="1"/>
</dbReference>
<dbReference type="InterPro" id="IPR016024">
    <property type="entry name" value="ARM-type_fold"/>
</dbReference>
<feature type="compositionally biased region" description="Low complexity" evidence="2">
    <location>
        <begin position="1267"/>
        <end position="1285"/>
    </location>
</feature>
<dbReference type="GO" id="GO:0046627">
    <property type="term" value="P:negative regulation of insulin receptor signaling pathway"/>
    <property type="evidence" value="ECO:0007669"/>
    <property type="project" value="TreeGrafter"/>
</dbReference>
<dbReference type="InterPro" id="IPR018515">
    <property type="entry name" value="Tuberin-type_domain"/>
</dbReference>
<evidence type="ECO:0000313" key="4">
    <source>
        <dbReference type="EMBL" id="KAJ8730461.1"/>
    </source>
</evidence>
<gene>
    <name evidence="4" type="ORF">PYW07_017499</name>
</gene>
<feature type="region of interest" description="Disordered" evidence="2">
    <location>
        <begin position="1120"/>
        <end position="1145"/>
    </location>
</feature>
<dbReference type="SUPFAM" id="SSF111347">
    <property type="entry name" value="Rap/Ran-GAP"/>
    <property type="match status" value="1"/>
</dbReference>
<dbReference type="Pfam" id="PF03542">
    <property type="entry name" value="Tuberin"/>
    <property type="match status" value="1"/>
</dbReference>
<dbReference type="Pfam" id="PF11864">
    <property type="entry name" value="DUF3384"/>
    <property type="match status" value="1"/>
</dbReference>
<dbReference type="GO" id="GO:0051726">
    <property type="term" value="P:regulation of cell cycle"/>
    <property type="evidence" value="ECO:0007669"/>
    <property type="project" value="TreeGrafter"/>
</dbReference>
<dbReference type="InterPro" id="IPR024584">
    <property type="entry name" value="Tuberin_N"/>
</dbReference>
<dbReference type="Gene3D" id="1.25.10.10">
    <property type="entry name" value="Leucine-rich Repeat Variant"/>
    <property type="match status" value="1"/>
</dbReference>
<keyword evidence="5" id="KW-1185">Reference proteome</keyword>
<feature type="compositionally biased region" description="Low complexity" evidence="2">
    <location>
        <begin position="1365"/>
        <end position="1374"/>
    </location>
</feature>
<feature type="compositionally biased region" description="Low complexity" evidence="2">
    <location>
        <begin position="1242"/>
        <end position="1257"/>
    </location>
</feature>
<dbReference type="Proteomes" id="UP001231518">
    <property type="component" value="Chromosome 9"/>
</dbReference>
<comment type="caution">
    <text evidence="4">The sequence shown here is derived from an EMBL/GenBank/DDBJ whole genome shotgun (WGS) entry which is preliminary data.</text>
</comment>
<name>A0AAD8DYG5_MYTSE</name>
<dbReference type="FunFam" id="3.40.50.11210:FF:000001">
    <property type="entry name" value="Ral GTPase-activating protein subunit alpha-1 isoform 1"/>
    <property type="match status" value="1"/>
</dbReference>
<keyword evidence="1" id="KW-0343">GTPase activation</keyword>
<protein>
    <recommendedName>
        <fullName evidence="3">Rap-GAP domain-containing protein</fullName>
    </recommendedName>
</protein>
<dbReference type="InterPro" id="IPR011989">
    <property type="entry name" value="ARM-like"/>
</dbReference>
<dbReference type="InterPro" id="IPR003913">
    <property type="entry name" value="Tuberin"/>
</dbReference>
<dbReference type="InterPro" id="IPR027107">
    <property type="entry name" value="Tuberin/Ral-act_asu"/>
</dbReference>
<proteinExistence type="predicted"/>
<dbReference type="PRINTS" id="PR01431">
    <property type="entry name" value="TUBERIN"/>
</dbReference>
<dbReference type="GO" id="GO:0005634">
    <property type="term" value="C:nucleus"/>
    <property type="evidence" value="ECO:0007669"/>
    <property type="project" value="InterPro"/>
</dbReference>
<dbReference type="InterPro" id="IPR000331">
    <property type="entry name" value="Rap/Ran_GAP_dom"/>
</dbReference>
<dbReference type="PANTHER" id="PTHR10063:SF0">
    <property type="entry name" value="TUBERIN"/>
    <property type="match status" value="1"/>
</dbReference>
<feature type="region of interest" description="Disordered" evidence="2">
    <location>
        <begin position="1483"/>
        <end position="1546"/>
    </location>
</feature>
<dbReference type="GO" id="GO:0051898">
    <property type="term" value="P:negative regulation of phosphatidylinositol 3-kinase/protein kinase B signal transduction"/>
    <property type="evidence" value="ECO:0007669"/>
    <property type="project" value="TreeGrafter"/>
</dbReference>
<accession>A0AAD8DYG5</accession>
<feature type="domain" description="Rap-GAP" evidence="3">
    <location>
        <begin position="1618"/>
        <end position="1848"/>
    </location>
</feature>
<sequence>MSSRERSLQDKLKALFKQGASAPLPARHELVVTGEVERELGADSPLHRRLRALKELGEKAIHVRVQEGGVEKLWSLTRDLLEESNVEARHAALCFLRCLAEGQADYLQIMRTILFHYLRDTHARHPPEDTQLRFKLLHTLTNTGKNINCFEEEIGPFLLEWLPQIQPPTQLVEFLQLIINVVKFNATYLDEQIVHGIVNNACHLCVYCTDVGVVQCCLSLLEAVVSYSLLPRAALRTFVAALCRTVNLEHYCQNSWKLMRNVVGADMGHAALQEMVLLLRSGGDGSGEEGAAGLLRGAVFYINMALWGPRRVPTLRVSFLAVLPAFLKALEGNQPVVTYEVVVSLQSVVARVPLELCEPAWDVLLSIVRCVLAQDKGYAPPNELIHTRVHALVTAIEQLHDAGQYYGDVDALLDLIDFCGHDRPEASTMRLVTARAAALSPLGADWLAQAQALADRYVRQEPRRAVRLHTLQAILGFIKRNRYLYGEELIELVGIPVLSSCALDAEVALRAAAARALTDLARASTSDACTDLIDLLEKILNRPFEMYVTDVPIPSEADVSDLSLAAGGLLELLHAKLLAAPAAHAARCFLVLLDHLDNHYKRHALFMHHPDIRIKIFEMLFGLRANQFNCVGFCYDSSGASVFGAAGMRLKPVCSPFLMAEPPAARGHPHTSLQPKDLPPGACVLPVGRAAGMLALALLREKEWGVLARVLRALPLLLQARALAIGRRAQDLDMLASTLCSMISDRSLNFPECLRVTNGQKLLVSEFHSTALPGLASLAPYHSYLEPQTQQRIVRCLLKYGMVLRTPQPYINALTIFTLETRETMVKMLPEVLLDLSKISDTKAIASPMLEFLSTLTRLPKVFASFVEDQYMSVFAILLPYTNPSRYNHYVVSLAHHVIAAWFLKCRLSYRRNFVRFIIHGLHNYIIMPFEEQLQYKSNAFHSANEDSSNRQRSSSLGSKAVSRAPLGGRSGGASASAAFHVELTETCLDLLARYTSTPCSVKPQRSDTAEFLFNGGQSMTWLVGHKLITITTSGCLQNSIKQGLCDRCAVLCKQHADSVSSPLPPLSLHAAGAAHNSGAPHTADNNDSAAANSQPVTVQVQVNDGLSENQTQTTNNQLQVTPAGAQAPPPEVKRQNSSENNKSNDPLVAVLNQFSQHFERISKEVDTDETSWSRVGELAAAGLCPCWCANWAEVHVRSPTGDVCWVMRMQNQMNWDYLLESPLQDVAALLSPAGGAGAGAAAGASHLSQPPSSASSGIGDSRQDVTSECSPRSRSGSSSSATRAPELHKSSSDSVVGAERRPAPPAADHAAQAPHNSVAASRMSTQPINIPGSPQRQSSSSTTDDDDMLLIVPEGKSRHPVRRSNSSPEMSSSWKASVAARELPRAPAPAPAPAHTTTHVSAGPDDLSVDPDEMILLPSCEPTGGSGSSALSLHATKKAAKKSDMRVSCEAIPEEMSGTSPIQPHPGLMTYNSDPAIRTRACAGTGDAPAQPARQHNHHHQLQKTASDGTVPEGRGARAARDELPPLARSKRSNTISVMSPTRRHSVSAGRAGAGAAAGAVGGGGGGVTPSFVFLQLYHNMSTYPITPPVPGETPTILNPLAERPLRVSGVQHERTIKNLDLVPPVETYKIGVLYVGPGQQDNEVLILKNEYGSVRYAEFLTQLGTLVSLEGGDDDQPHLFLNLEKGGKDGHYTYVWNDDIMQVLFHVATAMPSSAKDPTCNEKRKYIGNDYVSIVYNDSGADFNIHTIKGQLNFCIVVVEPYEHGMNRVFIKTKDERIRSKFLAHLDTHCVSDTNVALLARQMALHCALASHISQSLKLGGAPYASNSLERLRLLKRLRVRAQAERLAAAARAPEPYAGAPDLAHRVAIDDFNDYT</sequence>
<dbReference type="GO" id="GO:0032007">
    <property type="term" value="P:negative regulation of TOR signaling"/>
    <property type="evidence" value="ECO:0007669"/>
    <property type="project" value="InterPro"/>
</dbReference>
<feature type="compositionally biased region" description="Low complexity" evidence="2">
    <location>
        <begin position="951"/>
        <end position="974"/>
    </location>
</feature>
<dbReference type="GO" id="GO:0005096">
    <property type="term" value="F:GTPase activator activity"/>
    <property type="evidence" value="ECO:0007669"/>
    <property type="project" value="UniProtKB-KW"/>
</dbReference>
<dbReference type="PANTHER" id="PTHR10063">
    <property type="entry name" value="TUBERIN"/>
    <property type="match status" value="1"/>
</dbReference>
<dbReference type="EMBL" id="JARGEI010000006">
    <property type="protein sequence ID" value="KAJ8730461.1"/>
    <property type="molecule type" value="Genomic_DNA"/>
</dbReference>